<reference evidence="5 6" key="1">
    <citation type="submission" date="2024-04" db="EMBL/GenBank/DDBJ databases">
        <title>Human intestinal bacterial collection.</title>
        <authorList>
            <person name="Pauvert C."/>
            <person name="Hitch T.C.A."/>
            <person name="Clavel T."/>
        </authorList>
    </citation>
    <scope>NUCLEOTIDE SEQUENCE [LARGE SCALE GENOMIC DNA]</scope>
    <source>
        <strain evidence="5 6">CLA-AA-H236</strain>
    </source>
</reference>
<dbReference type="InterPro" id="IPR046335">
    <property type="entry name" value="LacI/GalR-like_sensor"/>
</dbReference>
<dbReference type="SMART" id="SM00354">
    <property type="entry name" value="HTH_LACI"/>
    <property type="match status" value="1"/>
</dbReference>
<gene>
    <name evidence="5" type="ORF">AAAU72_12400</name>
</gene>
<comment type="caution">
    <text evidence="5">The sequence shown here is derived from an EMBL/GenBank/DDBJ whole genome shotgun (WGS) entry which is preliminary data.</text>
</comment>
<dbReference type="EMBL" id="JBBNIB010000151">
    <property type="protein sequence ID" value="MEQ2688960.1"/>
    <property type="molecule type" value="Genomic_DNA"/>
</dbReference>
<keyword evidence="2 5" id="KW-0238">DNA-binding</keyword>
<dbReference type="Pfam" id="PF13377">
    <property type="entry name" value="Peripla_BP_3"/>
    <property type="match status" value="1"/>
</dbReference>
<dbReference type="SUPFAM" id="SSF53822">
    <property type="entry name" value="Periplasmic binding protein-like I"/>
    <property type="match status" value="1"/>
</dbReference>
<dbReference type="PANTHER" id="PTHR30146:SF109">
    <property type="entry name" value="HTH-TYPE TRANSCRIPTIONAL REGULATOR GALS"/>
    <property type="match status" value="1"/>
</dbReference>
<keyword evidence="6" id="KW-1185">Reference proteome</keyword>
<evidence type="ECO:0000313" key="6">
    <source>
        <dbReference type="Proteomes" id="UP001439984"/>
    </source>
</evidence>
<dbReference type="RefSeq" id="WP_227624355.1">
    <property type="nucleotide sequence ID" value="NZ_JBBNIB010000151.1"/>
</dbReference>
<protein>
    <submittedName>
        <fullName evidence="5">LacI family DNA-binding transcriptional regulator</fullName>
    </submittedName>
</protein>
<evidence type="ECO:0000256" key="2">
    <source>
        <dbReference type="ARBA" id="ARBA00023125"/>
    </source>
</evidence>
<dbReference type="InterPro" id="IPR000843">
    <property type="entry name" value="HTH_LacI"/>
</dbReference>
<evidence type="ECO:0000313" key="5">
    <source>
        <dbReference type="EMBL" id="MEQ2688960.1"/>
    </source>
</evidence>
<dbReference type="Gene3D" id="3.40.50.2300">
    <property type="match status" value="2"/>
</dbReference>
<dbReference type="SUPFAM" id="SSF47413">
    <property type="entry name" value="lambda repressor-like DNA-binding domains"/>
    <property type="match status" value="1"/>
</dbReference>
<dbReference type="Pfam" id="PF00356">
    <property type="entry name" value="LacI"/>
    <property type="match status" value="1"/>
</dbReference>
<proteinExistence type="predicted"/>
<name>A0ABV1IR16_9FIRM</name>
<dbReference type="PROSITE" id="PS50932">
    <property type="entry name" value="HTH_LACI_2"/>
    <property type="match status" value="1"/>
</dbReference>
<dbReference type="CDD" id="cd06294">
    <property type="entry name" value="PBP1_MalR-like"/>
    <property type="match status" value="1"/>
</dbReference>
<sequence>MAVTIKDIAAAAGVSPSTVSRTCKDSPSISRDTKERIRRIMAQMGYEPNFEAEPSEAFSKTIGIILPSSQRDVYENAFHLEIIRGIGQFCNQRRYVNTVITGEDDAEVLDAIQSMVANTQADGFILLYSKKDCPVAAYLRSEGLLHVIVGKAAQSANQTIYIDNDNALAGEEATDYLYEMGHRRIAYFGVSNAILFSAERKRGYQMSLLKHGITPREGDCVEIDTLNDSYEPALKALLTAPDRPTAVLVSDDILAVVLEQFCNKLGLRIPKDLSIVSFNNSLFSRITNPPLTTVDVNPYQLGIEAASQTINHIENPNLLATKIIVPHQLIQRESCCPPPEV</sequence>
<keyword evidence="1" id="KW-0805">Transcription regulation</keyword>
<dbReference type="Proteomes" id="UP001439984">
    <property type="component" value="Unassembled WGS sequence"/>
</dbReference>
<evidence type="ECO:0000256" key="1">
    <source>
        <dbReference type="ARBA" id="ARBA00023015"/>
    </source>
</evidence>
<feature type="domain" description="HTH lacI-type" evidence="4">
    <location>
        <begin position="3"/>
        <end position="57"/>
    </location>
</feature>
<dbReference type="InterPro" id="IPR028082">
    <property type="entry name" value="Peripla_BP_I"/>
</dbReference>
<dbReference type="CDD" id="cd01392">
    <property type="entry name" value="HTH_LacI"/>
    <property type="match status" value="1"/>
</dbReference>
<keyword evidence="3" id="KW-0804">Transcription</keyword>
<dbReference type="GO" id="GO:0003677">
    <property type="term" value="F:DNA binding"/>
    <property type="evidence" value="ECO:0007669"/>
    <property type="project" value="UniProtKB-KW"/>
</dbReference>
<dbReference type="InterPro" id="IPR010982">
    <property type="entry name" value="Lambda_DNA-bd_dom_sf"/>
</dbReference>
<evidence type="ECO:0000256" key="3">
    <source>
        <dbReference type="ARBA" id="ARBA00023163"/>
    </source>
</evidence>
<organism evidence="5 6">
    <name type="scientific">Faecalibacterium longum</name>
    <dbReference type="NCBI Taxonomy" id="1851428"/>
    <lineage>
        <taxon>Bacteria</taxon>
        <taxon>Bacillati</taxon>
        <taxon>Bacillota</taxon>
        <taxon>Clostridia</taxon>
        <taxon>Eubacteriales</taxon>
        <taxon>Oscillospiraceae</taxon>
        <taxon>Faecalibacterium</taxon>
    </lineage>
</organism>
<dbReference type="PANTHER" id="PTHR30146">
    <property type="entry name" value="LACI-RELATED TRANSCRIPTIONAL REPRESSOR"/>
    <property type="match status" value="1"/>
</dbReference>
<evidence type="ECO:0000259" key="4">
    <source>
        <dbReference type="PROSITE" id="PS50932"/>
    </source>
</evidence>
<accession>A0ABV1IR16</accession>
<dbReference type="Gene3D" id="1.10.260.40">
    <property type="entry name" value="lambda repressor-like DNA-binding domains"/>
    <property type="match status" value="1"/>
</dbReference>